<name>A0A6J4TGU9_9ACTN</name>
<accession>A0A6J4TGU9</accession>
<feature type="compositionally biased region" description="Low complexity" evidence="1">
    <location>
        <begin position="150"/>
        <end position="179"/>
    </location>
</feature>
<feature type="compositionally biased region" description="Low complexity" evidence="1">
    <location>
        <begin position="100"/>
        <end position="109"/>
    </location>
</feature>
<feature type="region of interest" description="Disordered" evidence="1">
    <location>
        <begin position="1"/>
        <end position="202"/>
    </location>
</feature>
<proteinExistence type="predicted"/>
<organism evidence="2">
    <name type="scientific">uncultured Thermoleophilia bacterium</name>
    <dbReference type="NCBI Taxonomy" id="1497501"/>
    <lineage>
        <taxon>Bacteria</taxon>
        <taxon>Bacillati</taxon>
        <taxon>Actinomycetota</taxon>
        <taxon>Thermoleophilia</taxon>
        <taxon>environmental samples</taxon>
    </lineage>
</organism>
<feature type="compositionally biased region" description="Basic residues" evidence="1">
    <location>
        <begin position="1"/>
        <end position="28"/>
    </location>
</feature>
<evidence type="ECO:0000256" key="1">
    <source>
        <dbReference type="SAM" id="MobiDB-lite"/>
    </source>
</evidence>
<feature type="compositionally biased region" description="Basic and acidic residues" evidence="1">
    <location>
        <begin position="29"/>
        <end position="45"/>
    </location>
</feature>
<reference evidence="2" key="1">
    <citation type="submission" date="2020-02" db="EMBL/GenBank/DDBJ databases">
        <authorList>
            <person name="Meier V. D."/>
        </authorList>
    </citation>
    <scope>NUCLEOTIDE SEQUENCE</scope>
    <source>
        <strain evidence="2">AVDCRST_MAG79</strain>
    </source>
</reference>
<dbReference type="AlphaFoldDB" id="A0A6J4TGU9"/>
<protein>
    <submittedName>
        <fullName evidence="2">Uncharacterized protein</fullName>
    </submittedName>
</protein>
<feature type="non-terminal residue" evidence="2">
    <location>
        <position position="1"/>
    </location>
</feature>
<evidence type="ECO:0000313" key="2">
    <source>
        <dbReference type="EMBL" id="CAA9523052.1"/>
    </source>
</evidence>
<gene>
    <name evidence="2" type="ORF">AVDCRST_MAG79-316</name>
</gene>
<feature type="compositionally biased region" description="Gly residues" evidence="1">
    <location>
        <begin position="180"/>
        <end position="190"/>
    </location>
</feature>
<dbReference type="EMBL" id="CADCWC010000060">
    <property type="protein sequence ID" value="CAA9523052.1"/>
    <property type="molecule type" value="Genomic_DNA"/>
</dbReference>
<sequence>AEPSPHRVRARRRRLPDRERLRLRRRRRARDDGGAPGDDRDERHRGAPGTDDALDPWQHAAAGIRPGTGAAVGDGGGPPLHRALRTGVHAGPAHREGRPRAPAAGPGEAARVRPQRAADLPGVARRAREGAAAAAPGAVDRRAHRRVRRAPAGPSAARGGPAERAAGRGPVDRAAAARGPGPGRGRGAVGGHPRVRVAATSV</sequence>
<feature type="non-terminal residue" evidence="2">
    <location>
        <position position="202"/>
    </location>
</feature>